<dbReference type="EMBL" id="JBANDX010000285">
    <property type="protein sequence ID" value="MEL0611431.1"/>
    <property type="molecule type" value="Genomic_DNA"/>
</dbReference>
<name>A0ABU9FYY0_9VIBR</name>
<evidence type="ECO:0000313" key="2">
    <source>
        <dbReference type="Proteomes" id="UP001377160"/>
    </source>
</evidence>
<organism evidence="1 2">
    <name type="scientific">Vibrio echinoideorum</name>
    <dbReference type="NCBI Taxonomy" id="2100116"/>
    <lineage>
        <taxon>Bacteria</taxon>
        <taxon>Pseudomonadati</taxon>
        <taxon>Pseudomonadota</taxon>
        <taxon>Gammaproteobacteria</taxon>
        <taxon>Vibrionales</taxon>
        <taxon>Vibrionaceae</taxon>
        <taxon>Vibrio</taxon>
    </lineage>
</organism>
<dbReference type="Proteomes" id="UP001377160">
    <property type="component" value="Unassembled WGS sequence"/>
</dbReference>
<sequence length="62" mass="7146">MSVIAGSFDSFARNVDVSRKLNEQWSLFFSSSQDNSDNYRYHNALETGALFSRLNYKKDSTE</sequence>
<reference evidence="1 2" key="1">
    <citation type="submission" date="2024-02" db="EMBL/GenBank/DDBJ databases">
        <title>Bacteria isolated from the canopy kelp, Nereocystis luetkeana.</title>
        <authorList>
            <person name="Pfister C.A."/>
            <person name="Younker I.T."/>
            <person name="Light S.H."/>
        </authorList>
    </citation>
    <scope>NUCLEOTIDE SEQUENCE [LARGE SCALE GENOMIC DNA]</scope>
    <source>
        <strain evidence="1 2">TI.1.15</strain>
    </source>
</reference>
<dbReference type="SUPFAM" id="SSF56935">
    <property type="entry name" value="Porins"/>
    <property type="match status" value="1"/>
</dbReference>
<protein>
    <submittedName>
        <fullName evidence="1">Uncharacterized protein</fullName>
    </submittedName>
</protein>
<proteinExistence type="predicted"/>
<keyword evidence="2" id="KW-1185">Reference proteome</keyword>
<evidence type="ECO:0000313" key="1">
    <source>
        <dbReference type="EMBL" id="MEL0611431.1"/>
    </source>
</evidence>
<gene>
    <name evidence="1" type="ORF">V8Z71_24560</name>
</gene>
<feature type="non-terminal residue" evidence="1">
    <location>
        <position position="62"/>
    </location>
</feature>
<dbReference type="RefSeq" id="WP_341636263.1">
    <property type="nucleotide sequence ID" value="NZ_JBANDX010000285.1"/>
</dbReference>
<comment type="caution">
    <text evidence="1">The sequence shown here is derived from an EMBL/GenBank/DDBJ whole genome shotgun (WGS) entry which is preliminary data.</text>
</comment>
<accession>A0ABU9FYY0</accession>